<dbReference type="EMBL" id="JAJEQM010000005">
    <property type="protein sequence ID" value="MCC2210077.1"/>
    <property type="molecule type" value="Genomic_DNA"/>
</dbReference>
<proteinExistence type="predicted"/>
<evidence type="ECO:0000259" key="1">
    <source>
        <dbReference type="Pfam" id="PF12728"/>
    </source>
</evidence>
<dbReference type="Proteomes" id="UP001198242">
    <property type="component" value="Unassembled WGS sequence"/>
</dbReference>
<dbReference type="InterPro" id="IPR041657">
    <property type="entry name" value="HTH_17"/>
</dbReference>
<sequence length="63" mass="7386">MDNKGQETIELISRAEAAQYLNICLSTLDKLINDRKFYGKVNIGRRVFIDKGQLNKYIQENMY</sequence>
<comment type="caution">
    <text evidence="2">The sequence shown here is derived from an EMBL/GenBank/DDBJ whole genome shotgun (WGS) entry which is preliminary data.</text>
</comment>
<name>A0AAE3DY30_9FIRM</name>
<dbReference type="RefSeq" id="WP_308456101.1">
    <property type="nucleotide sequence ID" value="NZ_JAJEQM010000005.1"/>
</dbReference>
<feature type="domain" description="Helix-turn-helix" evidence="1">
    <location>
        <begin position="14"/>
        <end position="61"/>
    </location>
</feature>
<dbReference type="AlphaFoldDB" id="A0AAE3DY30"/>
<evidence type="ECO:0000313" key="3">
    <source>
        <dbReference type="Proteomes" id="UP001198242"/>
    </source>
</evidence>
<dbReference type="Pfam" id="PF12728">
    <property type="entry name" value="HTH_17"/>
    <property type="match status" value="1"/>
</dbReference>
<accession>A0AAE3DY30</accession>
<keyword evidence="3" id="KW-1185">Reference proteome</keyword>
<reference evidence="2 3" key="1">
    <citation type="submission" date="2021-10" db="EMBL/GenBank/DDBJ databases">
        <title>Anaerobic single-cell dispensing facilitates the cultivation of human gut bacteria.</title>
        <authorList>
            <person name="Afrizal A."/>
        </authorList>
    </citation>
    <scope>NUCLEOTIDE SEQUENCE [LARGE SCALE GENOMIC DNA]</scope>
    <source>
        <strain evidence="2 3">CLA-AA-H232</strain>
    </source>
</reference>
<gene>
    <name evidence="2" type="ORF">LKE05_04645</name>
</gene>
<evidence type="ECO:0000313" key="2">
    <source>
        <dbReference type="EMBL" id="MCC2210077.1"/>
    </source>
</evidence>
<organism evidence="2 3">
    <name type="scientific">Hominilimicola fabiformis</name>
    <dbReference type="NCBI Taxonomy" id="2885356"/>
    <lineage>
        <taxon>Bacteria</taxon>
        <taxon>Bacillati</taxon>
        <taxon>Bacillota</taxon>
        <taxon>Clostridia</taxon>
        <taxon>Eubacteriales</taxon>
        <taxon>Oscillospiraceae</taxon>
        <taxon>Hominilimicola</taxon>
    </lineage>
</organism>
<protein>
    <submittedName>
        <fullName evidence="2">Helix-turn-helix domain-containing protein</fullName>
    </submittedName>
</protein>